<dbReference type="RefSeq" id="XP_018702782.1">
    <property type="nucleotide sequence ID" value="XM_018849805.1"/>
</dbReference>
<dbReference type="Pfam" id="PF20150">
    <property type="entry name" value="2EXR"/>
    <property type="match status" value="1"/>
</dbReference>
<dbReference type="InterPro" id="IPR045518">
    <property type="entry name" value="2EXR"/>
</dbReference>
<dbReference type="GO" id="GO:0005524">
    <property type="term" value="F:ATP binding"/>
    <property type="evidence" value="ECO:0007669"/>
    <property type="project" value="InterPro"/>
</dbReference>
<evidence type="ECO:0000313" key="3">
    <source>
        <dbReference type="EMBL" id="OAA59266.1"/>
    </source>
</evidence>
<keyword evidence="3" id="KW-0418">Kinase</keyword>
<feature type="region of interest" description="Disordered" evidence="1">
    <location>
        <begin position="255"/>
        <end position="280"/>
    </location>
</feature>
<dbReference type="GeneID" id="30022493"/>
<dbReference type="OrthoDB" id="1668230at2759"/>
<dbReference type="Gene3D" id="3.30.200.20">
    <property type="entry name" value="Phosphorylase Kinase, domain 1"/>
    <property type="match status" value="1"/>
</dbReference>
<dbReference type="Pfam" id="PF00069">
    <property type="entry name" value="Pkinase"/>
    <property type="match status" value="1"/>
</dbReference>
<gene>
    <name evidence="3" type="ORF">ISF_06201</name>
</gene>
<dbReference type="InterPro" id="IPR000719">
    <property type="entry name" value="Prot_kinase_dom"/>
</dbReference>
<keyword evidence="3" id="KW-0808">Transferase</keyword>
<reference evidence="3 4" key="1">
    <citation type="journal article" date="2016" name="Genome Biol. Evol.">
        <title>Divergent and convergent evolution of fungal pathogenicity.</title>
        <authorList>
            <person name="Shang Y."/>
            <person name="Xiao G."/>
            <person name="Zheng P."/>
            <person name="Cen K."/>
            <person name="Zhan S."/>
            <person name="Wang C."/>
        </authorList>
    </citation>
    <scope>NUCLEOTIDE SEQUENCE [LARGE SCALE GENOMIC DNA]</scope>
    <source>
        <strain evidence="3 4">ARSEF 2679</strain>
    </source>
</reference>
<dbReference type="Proteomes" id="UP000076744">
    <property type="component" value="Unassembled WGS sequence"/>
</dbReference>
<protein>
    <submittedName>
        <fullName evidence="3">Protein kinase-like domain protein</fullName>
    </submittedName>
</protein>
<keyword evidence="4" id="KW-1185">Reference proteome</keyword>
<sequence length="950" mass="105278">MTRRDLLLDRHVHATAGGRSQQSFSSGIAKPYTWRRRRLGWASRPVASMRARWPRNFQAWSAAESQPMSVAATVSDSAGGFNGPVHSVRQDLMRAHHECLPGARIIIARPPSVHYREAAHAPLLQPAEFISQSSDGRSILGVLQCLEDVCFKIHVPFISMSSPAWPPVDELRCILAYSPNGEKCEFFCNSHDVTLIGETSAEHLSVKLGQIQIIEPGMWTVAVSSDLVSPGNGPGCPRAVVEFLLLERTYQGTLSGPTVAEDDAPPTSPAEAHHSTAAIPNAAPVDDRVAEFVMGTVQSPEAETKLASIPEEEPLRIERGPFYCLRDRETLRITTRPSGSNNAGIERRYASTAESYQVTRLRKIDRNRHSSVFACIHSKLPHTTLVAKALNVKPGVRNSITSLANHWKNEVDVLKKLNHNNIVKIRTYDARFFTVYLEHLPDSLASYPEEPGFTPKDVETILLDVASALTYLDEQRISHNDIKPRNIAYSPERGAVVLDFGLATQGSRVPRKAGGTAWYVPPEVLYDGARSPRGNVWAFGITMLYVLGIIGTPEDSGSAWDFLNLKDPNGPDRVAMEGWLDLICDKVDALDWDDPVQFVVFCMMDQDPLHCPAMISFLEEEGCNARGGGGYGAGAAAAAAATTSEESGRPKFWIEFRTFDDGMHTTEETSSSSTPAASFPQFVRLPPELRLKIWEYLVRPRIVVACCLERDGRLPERRAQLRKRTAGESTTTDGHDDDGGIANGSCSPVLLRINREARSVGLRFYELTFSWRISKLLSDTPVSQPARVWFNFALDALYLTGELEAFDAYGFNSPMVYFLRPEDTRRVRHVACAFAELGYPRLESDQIFGCLWHVADRFRAAERLLLALGPGEEEVAHCKKLAASKSSSSCGREAGCVLTLTDEDNVMQKIWEGWMGTVRGRHVQDDRTQLVDKKMVLVREESLADVISSF</sequence>
<evidence type="ECO:0000259" key="2">
    <source>
        <dbReference type="PROSITE" id="PS50011"/>
    </source>
</evidence>
<dbReference type="Gene3D" id="1.10.510.10">
    <property type="entry name" value="Transferase(Phosphotransferase) domain 1"/>
    <property type="match status" value="1"/>
</dbReference>
<accession>A0A167S575</accession>
<organism evidence="3 4">
    <name type="scientific">Cordyceps fumosorosea (strain ARSEF 2679)</name>
    <name type="common">Isaria fumosorosea</name>
    <dbReference type="NCBI Taxonomy" id="1081104"/>
    <lineage>
        <taxon>Eukaryota</taxon>
        <taxon>Fungi</taxon>
        <taxon>Dikarya</taxon>
        <taxon>Ascomycota</taxon>
        <taxon>Pezizomycotina</taxon>
        <taxon>Sordariomycetes</taxon>
        <taxon>Hypocreomycetidae</taxon>
        <taxon>Hypocreales</taxon>
        <taxon>Cordycipitaceae</taxon>
        <taxon>Cordyceps</taxon>
    </lineage>
</organism>
<dbReference type="PANTHER" id="PTHR35910:SF6">
    <property type="entry name" value="2EXR DOMAIN-CONTAINING PROTEIN"/>
    <property type="match status" value="1"/>
</dbReference>
<dbReference type="EMBL" id="AZHB01000016">
    <property type="protein sequence ID" value="OAA59266.1"/>
    <property type="molecule type" value="Genomic_DNA"/>
</dbReference>
<dbReference type="InterPro" id="IPR011009">
    <property type="entry name" value="Kinase-like_dom_sf"/>
</dbReference>
<dbReference type="SMART" id="SM00220">
    <property type="entry name" value="S_TKc"/>
    <property type="match status" value="1"/>
</dbReference>
<dbReference type="GO" id="GO:0004672">
    <property type="term" value="F:protein kinase activity"/>
    <property type="evidence" value="ECO:0007669"/>
    <property type="project" value="InterPro"/>
</dbReference>
<evidence type="ECO:0000313" key="4">
    <source>
        <dbReference type="Proteomes" id="UP000076744"/>
    </source>
</evidence>
<name>A0A167S575_CORFA</name>
<evidence type="ECO:0000256" key="1">
    <source>
        <dbReference type="SAM" id="MobiDB-lite"/>
    </source>
</evidence>
<proteinExistence type="predicted"/>
<dbReference type="PROSITE" id="PS50011">
    <property type="entry name" value="PROTEIN_KINASE_DOM"/>
    <property type="match status" value="1"/>
</dbReference>
<feature type="region of interest" description="Disordered" evidence="1">
    <location>
        <begin position="719"/>
        <end position="741"/>
    </location>
</feature>
<dbReference type="PANTHER" id="PTHR35910">
    <property type="entry name" value="2EXR DOMAIN-CONTAINING PROTEIN"/>
    <property type="match status" value="1"/>
</dbReference>
<dbReference type="SUPFAM" id="SSF56112">
    <property type="entry name" value="Protein kinase-like (PK-like)"/>
    <property type="match status" value="1"/>
</dbReference>
<dbReference type="AlphaFoldDB" id="A0A167S575"/>
<comment type="caution">
    <text evidence="3">The sequence shown here is derived from an EMBL/GenBank/DDBJ whole genome shotgun (WGS) entry which is preliminary data.</text>
</comment>
<dbReference type="STRING" id="1081104.A0A167S575"/>
<feature type="domain" description="Protein kinase" evidence="2">
    <location>
        <begin position="358"/>
        <end position="623"/>
    </location>
</feature>